<gene>
    <name evidence="8" type="ORF">M0812_05974</name>
</gene>
<dbReference type="GO" id="GO:0003723">
    <property type="term" value="F:RNA binding"/>
    <property type="evidence" value="ECO:0007669"/>
    <property type="project" value="InterPro"/>
</dbReference>
<dbReference type="InterPro" id="IPR000571">
    <property type="entry name" value="Znf_CCCH"/>
</dbReference>
<keyword evidence="4 5" id="KW-0862">Zinc</keyword>
<feature type="compositionally biased region" description="Basic and acidic residues" evidence="6">
    <location>
        <begin position="290"/>
        <end position="306"/>
    </location>
</feature>
<feature type="domain" description="C3H1-type" evidence="7">
    <location>
        <begin position="193"/>
        <end position="222"/>
    </location>
</feature>
<protein>
    <submittedName>
        <fullName evidence="8">U2 small nuclear RNA auxiliary factor</fullName>
    </submittedName>
</protein>
<evidence type="ECO:0000256" key="2">
    <source>
        <dbReference type="ARBA" id="ARBA00022737"/>
    </source>
</evidence>
<feature type="zinc finger region" description="C3H1-type" evidence="5">
    <location>
        <begin position="60"/>
        <end position="88"/>
    </location>
</feature>
<evidence type="ECO:0000259" key="7">
    <source>
        <dbReference type="PROSITE" id="PS50103"/>
    </source>
</evidence>
<dbReference type="SUPFAM" id="SSF54928">
    <property type="entry name" value="RNA-binding domain, RBD"/>
    <property type="match status" value="1"/>
</dbReference>
<dbReference type="InterPro" id="IPR012677">
    <property type="entry name" value="Nucleotide-bd_a/b_plait_sf"/>
</dbReference>
<keyword evidence="1 5" id="KW-0479">Metal-binding</keyword>
<evidence type="ECO:0000256" key="1">
    <source>
        <dbReference type="ARBA" id="ARBA00022723"/>
    </source>
</evidence>
<dbReference type="PRINTS" id="PR01848">
    <property type="entry name" value="U2AUXFACTOR"/>
</dbReference>
<dbReference type="EMBL" id="JANTQA010000012">
    <property type="protein sequence ID" value="KAJ3449814.1"/>
    <property type="molecule type" value="Genomic_DNA"/>
</dbReference>
<evidence type="ECO:0000256" key="6">
    <source>
        <dbReference type="SAM" id="MobiDB-lite"/>
    </source>
</evidence>
<dbReference type="GO" id="GO:0008270">
    <property type="term" value="F:zinc ion binding"/>
    <property type="evidence" value="ECO:0007669"/>
    <property type="project" value="UniProtKB-KW"/>
</dbReference>
<name>A0AAV8AC54_9EUKA</name>
<dbReference type="InterPro" id="IPR035979">
    <property type="entry name" value="RBD_domain_sf"/>
</dbReference>
<feature type="region of interest" description="Disordered" evidence="6">
    <location>
        <begin position="253"/>
        <end position="306"/>
    </location>
</feature>
<evidence type="ECO:0000313" key="8">
    <source>
        <dbReference type="EMBL" id="KAJ3449814.1"/>
    </source>
</evidence>
<feature type="zinc finger region" description="C3H1-type" evidence="5">
    <location>
        <begin position="193"/>
        <end position="222"/>
    </location>
</feature>
<accession>A0AAV8AC54</accession>
<feature type="compositionally biased region" description="Polar residues" evidence="6">
    <location>
        <begin position="275"/>
        <end position="285"/>
    </location>
</feature>
<evidence type="ECO:0000256" key="4">
    <source>
        <dbReference type="ARBA" id="ARBA00022833"/>
    </source>
</evidence>
<dbReference type="Gene3D" id="3.30.70.330">
    <property type="match status" value="1"/>
</dbReference>
<dbReference type="Proteomes" id="UP001146793">
    <property type="component" value="Unassembled WGS sequence"/>
</dbReference>
<keyword evidence="3 5" id="KW-0863">Zinc-finger</keyword>
<proteinExistence type="predicted"/>
<feature type="compositionally biased region" description="Low complexity" evidence="6">
    <location>
        <begin position="1"/>
        <end position="21"/>
    </location>
</feature>
<evidence type="ECO:0000256" key="3">
    <source>
        <dbReference type="ARBA" id="ARBA00022771"/>
    </source>
</evidence>
<dbReference type="GO" id="GO:0089701">
    <property type="term" value="C:U2AF complex"/>
    <property type="evidence" value="ECO:0007669"/>
    <property type="project" value="InterPro"/>
</dbReference>
<feature type="region of interest" description="Disordered" evidence="6">
    <location>
        <begin position="1"/>
        <end position="25"/>
    </location>
</feature>
<sequence>MNNNYQRQNNFQRENNFQRGNDYQRRNNNQMQSNYQRENNYQRGNDNQRRNNNIQNIDENSENSLCTFYQKIGACRHGQMCVRKHFYPTFSRTILIPQMYQNPRVQLKEKISSTIRKELQNHLDTFYKDIFYELMKYGEIEELMVSDNLTPHLLGHVYVKYVIDIGAARAFKALQNRWYNQTTLKPEFSTVVNFYGARCRQNDRNRNGCDRGDYCNFLHIRDPSPSLLRQLYNDQQEYYQDLEREVEKLSNKNRYSDEELSDEEYYKSRKHNTSKNDLIQNSYSDPNEDNQNKPKDNEYDNKPNYN</sequence>
<dbReference type="AlphaFoldDB" id="A0AAV8AC54"/>
<evidence type="ECO:0000313" key="9">
    <source>
        <dbReference type="Proteomes" id="UP001146793"/>
    </source>
</evidence>
<dbReference type="PANTHER" id="PTHR12620">
    <property type="entry name" value="U2 SNRNP AUXILIARY FACTOR, SMALL SUBUNIT"/>
    <property type="match status" value="1"/>
</dbReference>
<keyword evidence="2" id="KW-0677">Repeat</keyword>
<comment type="caution">
    <text evidence="8">The sequence shown here is derived from an EMBL/GenBank/DDBJ whole genome shotgun (WGS) entry which is preliminary data.</text>
</comment>
<dbReference type="InterPro" id="IPR009145">
    <property type="entry name" value="U2AF_small"/>
</dbReference>
<reference evidence="8" key="1">
    <citation type="submission" date="2022-08" db="EMBL/GenBank/DDBJ databases">
        <title>Novel sulphate-reducing endosymbionts in the free-living metamonad Anaeramoeba.</title>
        <authorList>
            <person name="Jerlstrom-Hultqvist J."/>
            <person name="Cepicka I."/>
            <person name="Gallot-Lavallee L."/>
            <person name="Salas-Leiva D."/>
            <person name="Curtis B.A."/>
            <person name="Zahonova K."/>
            <person name="Pipaliya S."/>
            <person name="Dacks J."/>
            <person name="Roger A.J."/>
        </authorList>
    </citation>
    <scope>NUCLEOTIDE SEQUENCE</scope>
    <source>
        <strain evidence="8">Busselton2</strain>
    </source>
</reference>
<dbReference type="GO" id="GO:0000398">
    <property type="term" value="P:mRNA splicing, via spliceosome"/>
    <property type="evidence" value="ECO:0007669"/>
    <property type="project" value="InterPro"/>
</dbReference>
<feature type="domain" description="C3H1-type" evidence="7">
    <location>
        <begin position="60"/>
        <end position="88"/>
    </location>
</feature>
<evidence type="ECO:0000256" key="5">
    <source>
        <dbReference type="PROSITE-ProRule" id="PRU00723"/>
    </source>
</evidence>
<dbReference type="PROSITE" id="PS50103">
    <property type="entry name" value="ZF_C3H1"/>
    <property type="match status" value="2"/>
</dbReference>
<organism evidence="8 9">
    <name type="scientific">Anaeramoeba flamelloides</name>
    <dbReference type="NCBI Taxonomy" id="1746091"/>
    <lineage>
        <taxon>Eukaryota</taxon>
        <taxon>Metamonada</taxon>
        <taxon>Anaeramoebidae</taxon>
        <taxon>Anaeramoeba</taxon>
    </lineage>
</organism>